<sequence length="849" mass="102030">MNNIKQGNEEVQPKLKELNKRVDFILEKVQLHERKIQSMSEYFSKNFEKKEDKDIIKQRQQIQEIINSQIESQLHKIYKFWAFEKNHNLQTDPDLDKYLWELIQPLEQVDQNNSEDRIKCIEAQIKQLSDESHNKYFEKEFLQIKTQLNHQDQIIQQYKEQNNQFTNMNQQQKSLLNSFQQQLQEQQQKNNIYENQINSFDNKIKQLSEKCLNKNFEQELLQIKTQLNHQLEQINTIKDQFDIFKTNINQLTQPQENINFKIELKKLEQKLEQDFQTQIQQISNNVENLDKLQQTQHKQNYVGQEQMQNQMTFKLIEFDQFNQKNQELHNQIDKLEQNNLNLQQNINQQQNQFNIIKEQFDRIENAWKSIAGNNNTNQTFQTKQQQNQFNQKNQNQNLQKQQQQFNKIDFGTLQPQKSSQTQINLQNQQFIQTDQNNEKSIAGNKNTNQPIQTIIQLNSQQTNQQQNLFNQQNQNQNLLQKQSQIKIQTNVQNQQFIQTAQQQDPFKVQQQCNQQQIQLNSQQEQQGFLNMNQFKSNLKVQPNNNNEINSQQKPPFKQDIYQFQNRNSESQIDEIQLFKKDQVRCKKVQNIINKIYQTTTYQRSMHDKYQQFIREVEDFHSLCKNYGIKLIQQRQQLKELCNSFRQVRGDGNCFYTAFGFQVIQIIIGEYSTQQFQDFVNNLNGKFKCQIIVGNEMFYGDEFHNLIYNEFLFRIEQFRQIKNKEERIKQFIQHFQAFEQLEDESIDGCLYGLSTIFFKNLSNYLVSISDQKDLVTDQETILLWEKECNSNEFVISLLANYLQIHIKLLFFNHGNYQLRQYNQNANLSILLLIQPGHYNIGIKDIDQQQY</sequence>
<keyword evidence="4" id="KW-1185">Reference proteome</keyword>
<dbReference type="Pfam" id="PF10275">
    <property type="entry name" value="Peptidase_C65"/>
    <property type="match status" value="1"/>
</dbReference>
<dbReference type="InterPro" id="IPR019400">
    <property type="entry name" value="Peptidase_C65_otubain"/>
</dbReference>
<proteinExistence type="predicted"/>
<evidence type="ECO:0000259" key="2">
    <source>
        <dbReference type="PROSITE" id="PS50802"/>
    </source>
</evidence>
<dbReference type="CDD" id="cd22749">
    <property type="entry name" value="Otubain_C65"/>
    <property type="match status" value="1"/>
</dbReference>
<organism evidence="3 4">
    <name type="scientific">Paramecium sonneborni</name>
    <dbReference type="NCBI Taxonomy" id="65129"/>
    <lineage>
        <taxon>Eukaryota</taxon>
        <taxon>Sar</taxon>
        <taxon>Alveolata</taxon>
        <taxon>Ciliophora</taxon>
        <taxon>Intramacronucleata</taxon>
        <taxon>Oligohymenophorea</taxon>
        <taxon>Peniculida</taxon>
        <taxon>Parameciidae</taxon>
        <taxon>Paramecium</taxon>
    </lineage>
</organism>
<gene>
    <name evidence="3" type="ORF">PSON_ATCC_30995.1.T1200092</name>
</gene>
<evidence type="ECO:0000313" key="3">
    <source>
        <dbReference type="EMBL" id="CAD8119236.1"/>
    </source>
</evidence>
<dbReference type="PROSITE" id="PS50802">
    <property type="entry name" value="OTU"/>
    <property type="match status" value="1"/>
</dbReference>
<feature type="domain" description="OTU" evidence="2">
    <location>
        <begin position="642"/>
        <end position="843"/>
    </location>
</feature>
<feature type="coiled-coil region" evidence="1">
    <location>
        <begin position="155"/>
        <end position="233"/>
    </location>
</feature>
<keyword evidence="1" id="KW-0175">Coiled coil</keyword>
<comment type="caution">
    <text evidence="3">The sequence shown here is derived from an EMBL/GenBank/DDBJ whole genome shotgun (WGS) entry which is preliminary data.</text>
</comment>
<dbReference type="EMBL" id="CAJJDN010000120">
    <property type="protein sequence ID" value="CAD8119236.1"/>
    <property type="molecule type" value="Genomic_DNA"/>
</dbReference>
<accession>A0A8S1QTW3</accession>
<dbReference type="InterPro" id="IPR003323">
    <property type="entry name" value="OTU_dom"/>
</dbReference>
<evidence type="ECO:0000256" key="1">
    <source>
        <dbReference type="SAM" id="Coils"/>
    </source>
</evidence>
<protein>
    <recommendedName>
        <fullName evidence="2">OTU domain-containing protein</fullName>
    </recommendedName>
</protein>
<reference evidence="3" key="1">
    <citation type="submission" date="2021-01" db="EMBL/GenBank/DDBJ databases">
        <authorList>
            <consortium name="Genoscope - CEA"/>
            <person name="William W."/>
        </authorList>
    </citation>
    <scope>NUCLEOTIDE SEQUENCE</scope>
</reference>
<evidence type="ECO:0000313" key="4">
    <source>
        <dbReference type="Proteomes" id="UP000692954"/>
    </source>
</evidence>
<feature type="coiled-coil region" evidence="1">
    <location>
        <begin position="318"/>
        <end position="366"/>
    </location>
</feature>
<dbReference type="Proteomes" id="UP000692954">
    <property type="component" value="Unassembled WGS sequence"/>
</dbReference>
<dbReference type="AlphaFoldDB" id="A0A8S1QTW3"/>
<name>A0A8S1QTW3_9CILI</name>
<dbReference type="OrthoDB" id="18915at2759"/>